<organism evidence="2 3">
    <name type="scientific">Ruminococcus albus (strain ATCC 27210 / DSM 20455 / JCM 14654 / NCDO 2250 / 7)</name>
    <dbReference type="NCBI Taxonomy" id="697329"/>
    <lineage>
        <taxon>Bacteria</taxon>
        <taxon>Bacillati</taxon>
        <taxon>Bacillota</taxon>
        <taxon>Clostridia</taxon>
        <taxon>Eubacteriales</taxon>
        <taxon>Oscillospiraceae</taxon>
        <taxon>Ruminococcus</taxon>
    </lineage>
</organism>
<dbReference type="AlphaFoldDB" id="E6UBD3"/>
<feature type="transmembrane region" description="Helical" evidence="1">
    <location>
        <begin position="12"/>
        <end position="30"/>
    </location>
</feature>
<reference evidence="2 3" key="1">
    <citation type="journal article" date="2011" name="J. Bacteriol.">
        <title>Complete genome of the cellulolytic ruminal bacterium Ruminococcus albus 7.</title>
        <authorList>
            <person name="Suen G."/>
            <person name="Stevenson D.M."/>
            <person name="Bruce D.C."/>
            <person name="Chertkov O."/>
            <person name="Copeland A."/>
            <person name="Cheng J.F."/>
            <person name="Detter C."/>
            <person name="Detter J.C."/>
            <person name="Goodwin L.A."/>
            <person name="Han C.S."/>
            <person name="Hauser L.J."/>
            <person name="Ivanova N.N."/>
            <person name="Kyrpides N.C."/>
            <person name="Land M.L."/>
            <person name="Lapidus A."/>
            <person name="Lucas S."/>
            <person name="Ovchinnikova G."/>
            <person name="Pitluck S."/>
            <person name="Tapia R."/>
            <person name="Woyke T."/>
            <person name="Boyum J."/>
            <person name="Mead D."/>
            <person name="Weimer P.J."/>
        </authorList>
    </citation>
    <scope>NUCLEOTIDE SEQUENCE [LARGE SCALE GENOMIC DNA]</scope>
    <source>
        <strain evidence="3">ATCC 27210 / DSM 20455 / JCM 14654 / NCDO 2250 / 7</strain>
    </source>
</reference>
<evidence type="ECO:0000313" key="2">
    <source>
        <dbReference type="EMBL" id="ADU21483.1"/>
    </source>
</evidence>
<sequence>MIINIKTLPIMPGSVFFIVVFTAYNLIFLLQNSAKQDREAPVGLAALP</sequence>
<dbReference type="EMBL" id="CP002403">
    <property type="protein sequence ID" value="ADU21483.1"/>
    <property type="molecule type" value="Genomic_DNA"/>
</dbReference>
<gene>
    <name evidence="2" type="ordered locus">Rumal_0957</name>
</gene>
<keyword evidence="1" id="KW-1133">Transmembrane helix</keyword>
<dbReference type="STRING" id="697329.Rumal_0957"/>
<keyword evidence="1" id="KW-0472">Membrane</keyword>
<dbReference type="KEGG" id="ral:Rumal_0957"/>
<protein>
    <submittedName>
        <fullName evidence="2">Uncharacterized protein</fullName>
    </submittedName>
</protein>
<proteinExistence type="predicted"/>
<name>E6UBD3_RUMA7</name>
<dbReference type="Proteomes" id="UP000006919">
    <property type="component" value="Chromosome"/>
</dbReference>
<evidence type="ECO:0000256" key="1">
    <source>
        <dbReference type="SAM" id="Phobius"/>
    </source>
</evidence>
<evidence type="ECO:0000313" key="3">
    <source>
        <dbReference type="Proteomes" id="UP000006919"/>
    </source>
</evidence>
<dbReference type="HOGENOM" id="CLU_3157437_0_0_9"/>
<accession>E6UBD3</accession>
<keyword evidence="1" id="KW-0812">Transmembrane</keyword>